<dbReference type="OMA" id="QIYDTER"/>
<keyword evidence="11" id="KW-1185">Reference proteome</keyword>
<dbReference type="SUPFAM" id="SSF55729">
    <property type="entry name" value="Acyl-CoA N-acyltransferases (Nat)"/>
    <property type="match status" value="2"/>
</dbReference>
<dbReference type="EC" id="2.3.1.97" evidence="2 5"/>
<evidence type="ECO:0000256" key="3">
    <source>
        <dbReference type="ARBA" id="ARBA00022679"/>
    </source>
</evidence>
<comment type="catalytic activity">
    <reaction evidence="5">
        <text>N-terminal glycyl-[protein] + tetradecanoyl-CoA = N-tetradecanoylglycyl-[protein] + CoA + H(+)</text>
        <dbReference type="Rhea" id="RHEA:15521"/>
        <dbReference type="Rhea" id="RHEA-COMP:12666"/>
        <dbReference type="Rhea" id="RHEA-COMP:12667"/>
        <dbReference type="ChEBI" id="CHEBI:15378"/>
        <dbReference type="ChEBI" id="CHEBI:57287"/>
        <dbReference type="ChEBI" id="CHEBI:57385"/>
        <dbReference type="ChEBI" id="CHEBI:64723"/>
        <dbReference type="ChEBI" id="CHEBI:133050"/>
        <dbReference type="EC" id="2.3.1.97"/>
    </reaction>
</comment>
<dbReference type="Gene3D" id="3.40.630.170">
    <property type="match status" value="1"/>
</dbReference>
<feature type="domain" description="Glycylpeptide N-tetradecanoyltransferase N-terminal" evidence="8">
    <location>
        <begin position="157"/>
        <end position="315"/>
    </location>
</feature>
<dbReference type="InterPro" id="IPR016181">
    <property type="entry name" value="Acyl_CoA_acyltransferase"/>
</dbReference>
<proteinExistence type="inferred from homology"/>
<dbReference type="EMBL" id="CM035427">
    <property type="protein sequence ID" value="KAH7306666.1"/>
    <property type="molecule type" value="Genomic_DNA"/>
</dbReference>
<comment type="caution">
    <text evidence="10">The sequence shown here is derived from an EMBL/GenBank/DDBJ whole genome shotgun (WGS) entry which is preliminary data.</text>
</comment>
<dbReference type="InterPro" id="IPR022677">
    <property type="entry name" value="NMT_C"/>
</dbReference>
<comment type="similarity">
    <text evidence="1 6">Belongs to the NMT family.</text>
</comment>
<keyword evidence="4 5" id="KW-0012">Acyltransferase</keyword>
<protein>
    <recommendedName>
        <fullName evidence="2 5">Glycylpeptide N-tetradecanoyltransferase</fullName>
        <ecNumber evidence="2 5">2.3.1.97</ecNumber>
    </recommendedName>
</protein>
<keyword evidence="3 5" id="KW-0808">Transferase</keyword>
<dbReference type="Pfam" id="PF01233">
    <property type="entry name" value="NMT"/>
    <property type="match status" value="1"/>
</dbReference>
<evidence type="ECO:0000313" key="11">
    <source>
        <dbReference type="Proteomes" id="UP000825935"/>
    </source>
</evidence>
<evidence type="ECO:0000256" key="6">
    <source>
        <dbReference type="RuleBase" id="RU004178"/>
    </source>
</evidence>
<dbReference type="Proteomes" id="UP000825935">
    <property type="component" value="Chromosome 22"/>
</dbReference>
<evidence type="ECO:0000259" key="9">
    <source>
        <dbReference type="Pfam" id="PF02799"/>
    </source>
</evidence>
<organism evidence="10 11">
    <name type="scientific">Ceratopteris richardii</name>
    <name type="common">Triangle waterfern</name>
    <dbReference type="NCBI Taxonomy" id="49495"/>
    <lineage>
        <taxon>Eukaryota</taxon>
        <taxon>Viridiplantae</taxon>
        <taxon>Streptophyta</taxon>
        <taxon>Embryophyta</taxon>
        <taxon>Tracheophyta</taxon>
        <taxon>Polypodiopsida</taxon>
        <taxon>Polypodiidae</taxon>
        <taxon>Polypodiales</taxon>
        <taxon>Pteridineae</taxon>
        <taxon>Pteridaceae</taxon>
        <taxon>Parkerioideae</taxon>
        <taxon>Ceratopteris</taxon>
    </lineage>
</organism>
<dbReference type="GO" id="GO:0004379">
    <property type="term" value="F:glycylpeptide N-tetradecanoyltransferase activity"/>
    <property type="evidence" value="ECO:0007669"/>
    <property type="project" value="UniProtKB-EC"/>
</dbReference>
<dbReference type="OrthoDB" id="60315at2759"/>
<evidence type="ECO:0000256" key="7">
    <source>
        <dbReference type="SAM" id="MobiDB-lite"/>
    </source>
</evidence>
<dbReference type="InterPro" id="IPR022676">
    <property type="entry name" value="NMT_N"/>
</dbReference>
<evidence type="ECO:0000313" key="10">
    <source>
        <dbReference type="EMBL" id="KAH7306666.1"/>
    </source>
</evidence>
<feature type="region of interest" description="Disordered" evidence="7">
    <location>
        <begin position="94"/>
        <end position="117"/>
    </location>
</feature>
<evidence type="ECO:0000256" key="5">
    <source>
        <dbReference type="RuleBase" id="RU000586"/>
    </source>
</evidence>
<dbReference type="InterPro" id="IPR000903">
    <property type="entry name" value="NMT"/>
</dbReference>
<feature type="compositionally biased region" description="Polar residues" evidence="7">
    <location>
        <begin position="1"/>
        <end position="17"/>
    </location>
</feature>
<dbReference type="FunFam" id="3.40.630.170:FF:000003">
    <property type="entry name" value="Glycylpeptide N-tetradecanoyltransferase"/>
    <property type="match status" value="1"/>
</dbReference>
<dbReference type="PANTHER" id="PTHR11377">
    <property type="entry name" value="N-MYRISTOYL TRANSFERASE"/>
    <property type="match status" value="1"/>
</dbReference>
<sequence>MSKSNEAFHHSISSTETCGEESQNDISTDVLSIDLRCKSSPESSRCSSPEYLCEQFTNGPSTGALNEISNGLSAAGPVCGSFKYVQELSGECKHMSSNNEDNRTAPGHKKRPDCMQVGSTDKPDQILPIHQKHNFWGKQPVKQYDDEEKGVLEEGPIAHLRCVDDVRTEPFKLPEHYEWCTCDLNCSETADEVYNLLSRHYVEDYESMFRYHYPKDFLQWALCPPGYLPDWHVGIRVEATKRLVAFITGIPANIRLHDRNLQMAEVNFLCIHRELRSKRLAPLLIKEVTRRVHLKNVWQAVYTAGIMLPTPIATCHYWHRPLNPKKLIRVGFSELGLGMTMNQTIKHYRLPPNVITPGFRAMERRDVLAVTHLLQQYLLQFLVAPVLSEADVEHWLVPVSDVVATYVIEDVESGQITDFCSFYTLPSTILGNHKYKDIKAAYSFYHASTKTSLVELLNDLLIVAKCHGFDVFNVLDIMHNRSFLQELKFKLGDGELRYYLYNYRIKETLFPRDIGLLLL</sequence>
<dbReference type="GO" id="GO:0005737">
    <property type="term" value="C:cytoplasm"/>
    <property type="evidence" value="ECO:0007669"/>
    <property type="project" value="TreeGrafter"/>
</dbReference>
<comment type="function">
    <text evidence="5">Adds a myristoyl group to the N-terminal glycine residue of certain cellular proteins.</text>
</comment>
<reference evidence="10" key="1">
    <citation type="submission" date="2021-08" db="EMBL/GenBank/DDBJ databases">
        <title>WGS assembly of Ceratopteris richardii.</title>
        <authorList>
            <person name="Marchant D.B."/>
            <person name="Chen G."/>
            <person name="Jenkins J."/>
            <person name="Shu S."/>
            <person name="Leebens-Mack J."/>
            <person name="Grimwood J."/>
            <person name="Schmutz J."/>
            <person name="Soltis P."/>
            <person name="Soltis D."/>
            <person name="Chen Z.-H."/>
        </authorList>
    </citation>
    <scope>NUCLEOTIDE SEQUENCE</scope>
    <source>
        <strain evidence="10">Whitten #5841</strain>
        <tissue evidence="10">Leaf</tissue>
    </source>
</reference>
<evidence type="ECO:0000256" key="1">
    <source>
        <dbReference type="ARBA" id="ARBA00009469"/>
    </source>
</evidence>
<gene>
    <name evidence="10" type="ORF">KP509_22G024100</name>
</gene>
<dbReference type="AlphaFoldDB" id="A0A8T2S3D3"/>
<feature type="domain" description="Glycylpeptide N-tetradecanoyltransferase C-terminal" evidence="9">
    <location>
        <begin position="330"/>
        <end position="507"/>
    </location>
</feature>
<evidence type="ECO:0000256" key="2">
    <source>
        <dbReference type="ARBA" id="ARBA00012923"/>
    </source>
</evidence>
<feature type="region of interest" description="Disordered" evidence="7">
    <location>
        <begin position="1"/>
        <end position="25"/>
    </location>
</feature>
<dbReference type="PANTHER" id="PTHR11377:SF5">
    <property type="entry name" value="GLYCYLPEPTIDE N-TETRADECANOYLTRANSFERASE"/>
    <property type="match status" value="1"/>
</dbReference>
<dbReference type="Pfam" id="PF02799">
    <property type="entry name" value="NMT_C"/>
    <property type="match status" value="1"/>
</dbReference>
<name>A0A8T2S3D3_CERRI</name>
<accession>A0A8T2S3D3</accession>
<evidence type="ECO:0000259" key="8">
    <source>
        <dbReference type="Pfam" id="PF01233"/>
    </source>
</evidence>
<evidence type="ECO:0000256" key="4">
    <source>
        <dbReference type="ARBA" id="ARBA00023315"/>
    </source>
</evidence>